<gene>
    <name evidence="2" type="ORF">ACFFK0_10955</name>
</gene>
<keyword evidence="3" id="KW-1185">Reference proteome</keyword>
<comment type="caution">
    <text evidence="2">The sequence shown here is derived from an EMBL/GenBank/DDBJ whole genome shotgun (WGS) entry which is preliminary data.</text>
</comment>
<name>A0ABV6DJX9_9BACL</name>
<keyword evidence="1" id="KW-0472">Membrane</keyword>
<proteinExistence type="predicted"/>
<reference evidence="2 3" key="1">
    <citation type="submission" date="2024-09" db="EMBL/GenBank/DDBJ databases">
        <authorList>
            <person name="Sun Q."/>
            <person name="Mori K."/>
        </authorList>
    </citation>
    <scope>NUCLEOTIDE SEQUENCE [LARGE SCALE GENOMIC DNA]</scope>
    <source>
        <strain evidence="2 3">CCM 7759</strain>
    </source>
</reference>
<dbReference type="Proteomes" id="UP001589776">
    <property type="component" value="Unassembled WGS sequence"/>
</dbReference>
<keyword evidence="1" id="KW-1133">Transmembrane helix</keyword>
<evidence type="ECO:0000313" key="3">
    <source>
        <dbReference type="Proteomes" id="UP001589776"/>
    </source>
</evidence>
<feature type="transmembrane region" description="Helical" evidence="1">
    <location>
        <begin position="74"/>
        <end position="97"/>
    </location>
</feature>
<sequence length="112" mass="12241">MVVIFGISSVNDQRLMVTFSAGLLVPLLVLLLDALEELLPEPLALFGVLELPPEHAERTEPIRITAVASGKIRFIFFFASHISFVNANIILGVYGYINKVTAFGDSSTFFGL</sequence>
<protein>
    <submittedName>
        <fullName evidence="2">Uncharacterized protein</fullName>
    </submittedName>
</protein>
<accession>A0ABV6DJX9</accession>
<dbReference type="RefSeq" id="WP_377470213.1">
    <property type="nucleotide sequence ID" value="NZ_JBHLWN010000043.1"/>
</dbReference>
<keyword evidence="1" id="KW-0812">Transmembrane</keyword>
<dbReference type="EMBL" id="JBHLWN010000043">
    <property type="protein sequence ID" value="MFC0212965.1"/>
    <property type="molecule type" value="Genomic_DNA"/>
</dbReference>
<evidence type="ECO:0000313" key="2">
    <source>
        <dbReference type="EMBL" id="MFC0212965.1"/>
    </source>
</evidence>
<organism evidence="2 3">
    <name type="scientific">Paenibacillus chartarius</name>
    <dbReference type="NCBI Taxonomy" id="747481"/>
    <lineage>
        <taxon>Bacteria</taxon>
        <taxon>Bacillati</taxon>
        <taxon>Bacillota</taxon>
        <taxon>Bacilli</taxon>
        <taxon>Bacillales</taxon>
        <taxon>Paenibacillaceae</taxon>
        <taxon>Paenibacillus</taxon>
    </lineage>
</organism>
<evidence type="ECO:0000256" key="1">
    <source>
        <dbReference type="SAM" id="Phobius"/>
    </source>
</evidence>
<feature type="transmembrane region" description="Helical" evidence="1">
    <location>
        <begin position="15"/>
        <end position="35"/>
    </location>
</feature>